<gene>
    <name evidence="3" type="ORF">GM658_21165</name>
</gene>
<dbReference type="Pfam" id="PF14378">
    <property type="entry name" value="PAP2_3"/>
    <property type="match status" value="1"/>
</dbReference>
<feature type="transmembrane region" description="Helical" evidence="1">
    <location>
        <begin position="69"/>
        <end position="91"/>
    </location>
</feature>
<dbReference type="RefSeq" id="WP_155456048.1">
    <property type="nucleotide sequence ID" value="NZ_WNKX01000019.1"/>
</dbReference>
<keyword evidence="1" id="KW-0812">Transmembrane</keyword>
<dbReference type="OrthoDB" id="8967289at2"/>
<keyword evidence="1" id="KW-1133">Transmembrane helix</keyword>
<accession>A0A6L6QLU4</accession>
<feature type="transmembrane region" description="Helical" evidence="1">
    <location>
        <begin position="269"/>
        <end position="286"/>
    </location>
</feature>
<proteinExistence type="predicted"/>
<dbReference type="Gene3D" id="1.20.144.10">
    <property type="entry name" value="Phosphatidic acid phosphatase type 2/haloperoxidase"/>
    <property type="match status" value="1"/>
</dbReference>
<feature type="transmembrane region" description="Helical" evidence="1">
    <location>
        <begin position="12"/>
        <end position="34"/>
    </location>
</feature>
<comment type="caution">
    <text evidence="3">The sequence shown here is derived from an EMBL/GenBank/DDBJ whole genome shotgun (WGS) entry which is preliminary data.</text>
</comment>
<feature type="transmembrane region" description="Helical" evidence="1">
    <location>
        <begin position="40"/>
        <end position="57"/>
    </location>
</feature>
<sequence>MIRYAGALRKLDFKWSVLLAMVCLDTMWMLAKGWTLRPESLVGTALLATVASAPLAFKRYRDDELLFNLCESVTFSLIIARAAAIFSYLAISANFPLIDQTLADLDHILAFDWADYYRWSTAHPAFDRLLVLAYGSLTVQSWLVVLYLCLTKRRPRIQEFLGLTASLLAISVLLSIFVPAAGAPKFYASTVHVDASGWSHFELLRSGALTNIDLESMQGLVSMPSVHTVMAILLCWAVRKTPLVIVIIPTNILLLLSTPVVGGHYIADVLAGALITAAAISFRQFWCRKTLQSHEQRLYLFG</sequence>
<dbReference type="InterPro" id="IPR026841">
    <property type="entry name" value="Aur1/Ipt1"/>
</dbReference>
<protein>
    <recommendedName>
        <fullName evidence="2">Inositolphosphotransferase Aur1/Ipt1 domain-containing protein</fullName>
    </recommendedName>
</protein>
<dbReference type="EMBL" id="WNKX01000019">
    <property type="protein sequence ID" value="MTW13120.1"/>
    <property type="molecule type" value="Genomic_DNA"/>
</dbReference>
<name>A0A6L6QLU4_9BURK</name>
<evidence type="ECO:0000259" key="2">
    <source>
        <dbReference type="Pfam" id="PF14378"/>
    </source>
</evidence>
<evidence type="ECO:0000256" key="1">
    <source>
        <dbReference type="SAM" id="Phobius"/>
    </source>
</evidence>
<feature type="transmembrane region" description="Helical" evidence="1">
    <location>
        <begin position="160"/>
        <end position="181"/>
    </location>
</feature>
<organism evidence="3 4">
    <name type="scientific">Massilia eburnea</name>
    <dbReference type="NCBI Taxonomy" id="1776165"/>
    <lineage>
        <taxon>Bacteria</taxon>
        <taxon>Pseudomonadati</taxon>
        <taxon>Pseudomonadota</taxon>
        <taxon>Betaproteobacteria</taxon>
        <taxon>Burkholderiales</taxon>
        <taxon>Oxalobacteraceae</taxon>
        <taxon>Telluria group</taxon>
        <taxon>Massilia</taxon>
    </lineage>
</organism>
<reference evidence="3 4" key="1">
    <citation type="submission" date="2019-11" db="EMBL/GenBank/DDBJ databases">
        <title>Type strains purchased from KCTC, JCM and DSMZ.</title>
        <authorList>
            <person name="Lu H."/>
        </authorList>
    </citation>
    <scope>NUCLEOTIDE SEQUENCE [LARGE SCALE GENOMIC DNA]</scope>
    <source>
        <strain evidence="3 4">JCM 31587</strain>
    </source>
</reference>
<feature type="domain" description="Inositolphosphotransferase Aur1/Ipt1" evidence="2">
    <location>
        <begin position="101"/>
        <end position="280"/>
    </location>
</feature>
<dbReference type="GO" id="GO:0016020">
    <property type="term" value="C:membrane"/>
    <property type="evidence" value="ECO:0007669"/>
    <property type="project" value="UniProtKB-SubCell"/>
</dbReference>
<dbReference type="AlphaFoldDB" id="A0A6L6QLU4"/>
<keyword evidence="4" id="KW-1185">Reference proteome</keyword>
<feature type="transmembrane region" description="Helical" evidence="1">
    <location>
        <begin position="129"/>
        <end position="148"/>
    </location>
</feature>
<evidence type="ECO:0000313" key="3">
    <source>
        <dbReference type="EMBL" id="MTW13120.1"/>
    </source>
</evidence>
<feature type="transmembrane region" description="Helical" evidence="1">
    <location>
        <begin position="243"/>
        <end position="263"/>
    </location>
</feature>
<dbReference type="Proteomes" id="UP000472320">
    <property type="component" value="Unassembled WGS sequence"/>
</dbReference>
<feature type="transmembrane region" description="Helical" evidence="1">
    <location>
        <begin position="217"/>
        <end position="236"/>
    </location>
</feature>
<keyword evidence="1" id="KW-0472">Membrane</keyword>
<evidence type="ECO:0000313" key="4">
    <source>
        <dbReference type="Proteomes" id="UP000472320"/>
    </source>
</evidence>